<feature type="transmembrane region" description="Helical" evidence="1">
    <location>
        <begin position="69"/>
        <end position="88"/>
    </location>
</feature>
<proteinExistence type="predicted"/>
<name>T1EIG4_HELRO</name>
<evidence type="ECO:0000313" key="3">
    <source>
        <dbReference type="EnsemblMetazoa" id="HelroP136896"/>
    </source>
</evidence>
<dbReference type="Proteomes" id="UP000015101">
    <property type="component" value="Unassembled WGS sequence"/>
</dbReference>
<dbReference type="EnsemblMetazoa" id="HelroT136896">
    <property type="protein sequence ID" value="HelroP136896"/>
    <property type="gene ID" value="HelroG136896"/>
</dbReference>
<dbReference type="InterPro" id="IPR026721">
    <property type="entry name" value="TMEM18"/>
</dbReference>
<reference evidence="2 4" key="2">
    <citation type="journal article" date="2013" name="Nature">
        <title>Insights into bilaterian evolution from three spiralian genomes.</title>
        <authorList>
            <person name="Simakov O."/>
            <person name="Marletaz F."/>
            <person name="Cho S.J."/>
            <person name="Edsinger-Gonzales E."/>
            <person name="Havlak P."/>
            <person name="Hellsten U."/>
            <person name="Kuo D.H."/>
            <person name="Larsson T."/>
            <person name="Lv J."/>
            <person name="Arendt D."/>
            <person name="Savage R."/>
            <person name="Osoegawa K."/>
            <person name="de Jong P."/>
            <person name="Grimwood J."/>
            <person name="Chapman J.A."/>
            <person name="Shapiro H."/>
            <person name="Aerts A."/>
            <person name="Otillar R.P."/>
            <person name="Terry A.Y."/>
            <person name="Boore J.L."/>
            <person name="Grigoriev I.V."/>
            <person name="Lindberg D.R."/>
            <person name="Seaver E.C."/>
            <person name="Weisblat D.A."/>
            <person name="Putnam N.H."/>
            <person name="Rokhsar D.S."/>
        </authorList>
    </citation>
    <scope>NUCLEOTIDE SEQUENCE</scope>
</reference>
<dbReference type="EMBL" id="AMQM01002874">
    <property type="status" value="NOT_ANNOTATED_CDS"/>
    <property type="molecule type" value="Genomic_DNA"/>
</dbReference>
<feature type="transmembrane region" description="Helical" evidence="1">
    <location>
        <begin position="34"/>
        <end position="57"/>
    </location>
</feature>
<feature type="transmembrane region" description="Helical" evidence="1">
    <location>
        <begin position="6"/>
        <end position="27"/>
    </location>
</feature>
<keyword evidence="1" id="KW-0812">Transmembrane</keyword>
<dbReference type="OrthoDB" id="411535at2759"/>
<dbReference type="HOGENOM" id="CLU_101161_1_1_1"/>
<dbReference type="STRING" id="6412.T1EIG4"/>
<evidence type="ECO:0000313" key="4">
    <source>
        <dbReference type="Proteomes" id="UP000015101"/>
    </source>
</evidence>
<keyword evidence="4" id="KW-1185">Reference proteome</keyword>
<dbReference type="GeneID" id="20196364"/>
<protein>
    <submittedName>
        <fullName evidence="2 3">Uncharacterized protein</fullName>
    </submittedName>
</protein>
<dbReference type="EMBL" id="KB095905">
    <property type="protein sequence ID" value="ESO10098.1"/>
    <property type="molecule type" value="Genomic_DNA"/>
</dbReference>
<organism evidence="3 4">
    <name type="scientific">Helobdella robusta</name>
    <name type="common">Californian leech</name>
    <dbReference type="NCBI Taxonomy" id="6412"/>
    <lineage>
        <taxon>Eukaryota</taxon>
        <taxon>Metazoa</taxon>
        <taxon>Spiralia</taxon>
        <taxon>Lophotrochozoa</taxon>
        <taxon>Annelida</taxon>
        <taxon>Clitellata</taxon>
        <taxon>Hirudinea</taxon>
        <taxon>Rhynchobdellida</taxon>
        <taxon>Glossiphoniidae</taxon>
        <taxon>Helobdella</taxon>
    </lineage>
</organism>
<accession>T1EIG4</accession>
<reference evidence="4" key="1">
    <citation type="submission" date="2012-12" db="EMBL/GenBank/DDBJ databases">
        <authorList>
            <person name="Hellsten U."/>
            <person name="Grimwood J."/>
            <person name="Chapman J.A."/>
            <person name="Shapiro H."/>
            <person name="Aerts A."/>
            <person name="Otillar R.P."/>
            <person name="Terry A.Y."/>
            <person name="Boore J.L."/>
            <person name="Simakov O."/>
            <person name="Marletaz F."/>
            <person name="Cho S.-J."/>
            <person name="Edsinger-Gonzales E."/>
            <person name="Havlak P."/>
            <person name="Kuo D.-H."/>
            <person name="Larsson T."/>
            <person name="Lv J."/>
            <person name="Arendt D."/>
            <person name="Savage R."/>
            <person name="Osoegawa K."/>
            <person name="de Jong P."/>
            <person name="Lindberg D.R."/>
            <person name="Seaver E.C."/>
            <person name="Weisblat D.A."/>
            <person name="Putnam N.H."/>
            <person name="Grigoriev I.V."/>
            <person name="Rokhsar D.S."/>
        </authorList>
    </citation>
    <scope>NUCLEOTIDE SEQUENCE</scope>
</reference>
<dbReference type="CTD" id="20196364"/>
<dbReference type="KEGG" id="hro:HELRODRAFT_136896"/>
<dbReference type="OMA" id="APALINC"/>
<gene>
    <name evidence="3" type="primary">20196364</name>
    <name evidence="2" type="ORF">HELRODRAFT_136896</name>
</gene>
<dbReference type="InParanoid" id="T1EIG4"/>
<dbReference type="AlphaFoldDB" id="T1EIG4"/>
<dbReference type="FunCoup" id="T1EIG4">
    <property type="interactions" value="731"/>
</dbReference>
<reference evidence="3" key="3">
    <citation type="submission" date="2015-06" db="UniProtKB">
        <authorList>
            <consortium name="EnsemblMetazoa"/>
        </authorList>
    </citation>
    <scope>IDENTIFICATION</scope>
</reference>
<sequence length="90" mass="10752">DWSESWIWVLLLFHFFCLAITVITVLMQQQIVQFVLFLFAVYMSENLNKWAAINFRVFSKHQYFDKNGMFVSMVFSFPLLFLSCCIVVSY</sequence>
<evidence type="ECO:0000313" key="2">
    <source>
        <dbReference type="EMBL" id="ESO10098.1"/>
    </source>
</evidence>
<dbReference type="RefSeq" id="XP_009011912.1">
    <property type="nucleotide sequence ID" value="XM_009013664.1"/>
</dbReference>
<evidence type="ECO:0000256" key="1">
    <source>
        <dbReference type="SAM" id="Phobius"/>
    </source>
</evidence>
<keyword evidence="1" id="KW-0472">Membrane</keyword>
<keyword evidence="1" id="KW-1133">Transmembrane helix</keyword>
<dbReference type="GO" id="GO:0031965">
    <property type="term" value="C:nuclear membrane"/>
    <property type="evidence" value="ECO:0000318"/>
    <property type="project" value="GO_Central"/>
</dbReference>
<dbReference type="Pfam" id="PF14770">
    <property type="entry name" value="TMEM18"/>
    <property type="match status" value="1"/>
</dbReference>